<keyword evidence="2" id="KW-1185">Reference proteome</keyword>
<accession>A0ACB7V2Z6</accession>
<gene>
    <name evidence="1" type="ORF">IHE45_12G067800</name>
</gene>
<evidence type="ECO:0000313" key="1">
    <source>
        <dbReference type="EMBL" id="KAH7667564.1"/>
    </source>
</evidence>
<dbReference type="EMBL" id="CM037022">
    <property type="protein sequence ID" value="KAH7667564.1"/>
    <property type="molecule type" value="Genomic_DNA"/>
</dbReference>
<sequence>MQNNLFTTIRSLKLVDGCKSAAIFTIPPSSSSSSAASSSSTSAASSSSETSGKPHLLPLLRSKSIQPPPLSHHNQPPLKPPLVLPYGLPSSDLIDPPVDPFLRTTDPIPSLSSLYRRFSRSPSLPSSELCDLYLEHYSLLRSLADPKLLRRSLRNARLYASDPHHKLVFSAWLRFERRDDELHHPPPLLPCLPSAPPLECPRSALSSLPDSPSSLCPCHRDPPLDSHRPSVELDIHDDDDDDGDGDVEVVEEDGDEADVYICIGDDEVGCSRHRIAALSRPLWALLYGEFAESRRTHINFGQNHISPNSMKAVETFSRRNKLEDDVPIDVVLEILSFANKFCCDGLKSACDERLASLVLTIDDALQLIDFGLEETAYLLVAACLQVFLRGLPKSLQDPEIMRLLCSPEGKERLLQAGHASFALYYFLSQVAMEEEMRSNTTVMLFERLNECAAPGWQKQLALHQLGCVMLERQEYKDAQKLFEEAVAEGHAYSQIGVARAKYKRGHKYAAYKQINGLFSEHNPTGWMYQERSLYGIGKEKMADLKIATELDPTLSYPYKYRAITLMEDNKISAAIAEINKIIRFKVSTDCLELRAWFFLAIEDYEGALQDIRALMTLDPNYMMFHGKLHGEQMIEILKQRVHQLDMADCWMQLYDRWSAVDDIGSLAVVHQMLSKEPANSSLRFRQSLLLLRLNCQKAAMHSLRMARNNSSQEHERLVYEGWILYDTGHREEALAKAEESIAIQRSFEAFFLKAYALADSSLDQSLSSYVIQLLEQANSCASDNLRKGQAHNNMGSVYVDCDMLDAAAECYQKALGIKHTRAHQGLARVYYLKNQKKAAYDEMTKLIEKAKNNASAYEKRSEYCEREMAKNDLYMATKIDPLRTYPYRYRAAVMMDDHKEEEAIAELTKAISFKPDLQLLHLRAAFFDSMGNTSATLRDCEAALCLDPNHNDTIDLYNRAQEKANSPSKAPSKA</sequence>
<dbReference type="Proteomes" id="UP000827976">
    <property type="component" value="Chromosome 12"/>
</dbReference>
<name>A0ACB7V2Z6_DIOAL</name>
<comment type="caution">
    <text evidence="1">The sequence shown here is derived from an EMBL/GenBank/DDBJ whole genome shotgun (WGS) entry which is preliminary data.</text>
</comment>
<protein>
    <submittedName>
        <fullName evidence="1">TPR-like protein</fullName>
    </submittedName>
</protein>
<evidence type="ECO:0000313" key="2">
    <source>
        <dbReference type="Proteomes" id="UP000827976"/>
    </source>
</evidence>
<organism evidence="1 2">
    <name type="scientific">Dioscorea alata</name>
    <name type="common">Purple yam</name>
    <dbReference type="NCBI Taxonomy" id="55571"/>
    <lineage>
        <taxon>Eukaryota</taxon>
        <taxon>Viridiplantae</taxon>
        <taxon>Streptophyta</taxon>
        <taxon>Embryophyta</taxon>
        <taxon>Tracheophyta</taxon>
        <taxon>Spermatophyta</taxon>
        <taxon>Magnoliopsida</taxon>
        <taxon>Liliopsida</taxon>
        <taxon>Dioscoreales</taxon>
        <taxon>Dioscoreaceae</taxon>
        <taxon>Dioscorea</taxon>
    </lineage>
</organism>
<proteinExistence type="predicted"/>
<reference evidence="2" key="1">
    <citation type="journal article" date="2022" name="Nat. Commun.">
        <title>Chromosome evolution and the genetic basis of agronomically important traits in greater yam.</title>
        <authorList>
            <person name="Bredeson J.V."/>
            <person name="Lyons J.B."/>
            <person name="Oniyinde I.O."/>
            <person name="Okereke N.R."/>
            <person name="Kolade O."/>
            <person name="Nnabue I."/>
            <person name="Nwadili C.O."/>
            <person name="Hribova E."/>
            <person name="Parker M."/>
            <person name="Nwogha J."/>
            <person name="Shu S."/>
            <person name="Carlson J."/>
            <person name="Kariba R."/>
            <person name="Muthemba S."/>
            <person name="Knop K."/>
            <person name="Barton G.J."/>
            <person name="Sherwood A.V."/>
            <person name="Lopez-Montes A."/>
            <person name="Asiedu R."/>
            <person name="Jamnadass R."/>
            <person name="Muchugi A."/>
            <person name="Goodstein D."/>
            <person name="Egesi C.N."/>
            <person name="Featherston J."/>
            <person name="Asfaw A."/>
            <person name="Simpson G.G."/>
            <person name="Dolezel J."/>
            <person name="Hendre P.S."/>
            <person name="Van Deynze A."/>
            <person name="Kumar P.L."/>
            <person name="Obidiegwu J.E."/>
            <person name="Bhattacharjee R."/>
            <person name="Rokhsar D.S."/>
        </authorList>
    </citation>
    <scope>NUCLEOTIDE SEQUENCE [LARGE SCALE GENOMIC DNA]</scope>
    <source>
        <strain evidence="2">cv. TDa95/00328</strain>
    </source>
</reference>